<feature type="non-terminal residue" evidence="1">
    <location>
        <position position="91"/>
    </location>
</feature>
<gene>
    <name evidence="1" type="ORF">METZ01_LOCUS487201</name>
</gene>
<sequence length="91" mass="10543">MNEPDRHGLFPKKNMAKCAWYALRGCLPLWTPEVAGAVPRGPLNEIKYFLQRLPYTTKLVNMHWSQAVIENYGYVNKKIKDHVTQDHFIGS</sequence>
<reference evidence="1" key="1">
    <citation type="submission" date="2018-05" db="EMBL/GenBank/DDBJ databases">
        <authorList>
            <person name="Lanie J.A."/>
            <person name="Ng W.-L."/>
            <person name="Kazmierczak K.M."/>
            <person name="Andrzejewski T.M."/>
            <person name="Davidsen T.M."/>
            <person name="Wayne K.J."/>
            <person name="Tettelin H."/>
            <person name="Glass J.I."/>
            <person name="Rusch D."/>
            <person name="Podicherti R."/>
            <person name="Tsui H.-C.T."/>
            <person name="Winkler M.E."/>
        </authorList>
    </citation>
    <scope>NUCLEOTIDE SEQUENCE</scope>
</reference>
<evidence type="ECO:0000313" key="1">
    <source>
        <dbReference type="EMBL" id="SVE34347.1"/>
    </source>
</evidence>
<accession>A0A383CPT0</accession>
<dbReference type="AlphaFoldDB" id="A0A383CPT0"/>
<dbReference type="EMBL" id="UINC01210736">
    <property type="protein sequence ID" value="SVE34347.1"/>
    <property type="molecule type" value="Genomic_DNA"/>
</dbReference>
<name>A0A383CPT0_9ZZZZ</name>
<organism evidence="1">
    <name type="scientific">marine metagenome</name>
    <dbReference type="NCBI Taxonomy" id="408172"/>
    <lineage>
        <taxon>unclassified sequences</taxon>
        <taxon>metagenomes</taxon>
        <taxon>ecological metagenomes</taxon>
    </lineage>
</organism>
<protein>
    <submittedName>
        <fullName evidence="1">Uncharacterized protein</fullName>
    </submittedName>
</protein>
<proteinExistence type="predicted"/>